<evidence type="ECO:0000313" key="6">
    <source>
        <dbReference type="Proteomes" id="UP000632138"/>
    </source>
</evidence>
<proteinExistence type="predicted"/>
<dbReference type="PANTHER" id="PTHR44757:SF2">
    <property type="entry name" value="BIOFILM ARCHITECTURE MAINTENANCE PROTEIN MBAA"/>
    <property type="match status" value="1"/>
</dbReference>
<keyword evidence="2" id="KW-0812">Transmembrane</keyword>
<dbReference type="NCBIfam" id="TIGR00254">
    <property type="entry name" value="GGDEF"/>
    <property type="match status" value="1"/>
</dbReference>
<dbReference type="SUPFAM" id="SSF141868">
    <property type="entry name" value="EAL domain-like"/>
    <property type="match status" value="1"/>
</dbReference>
<feature type="transmembrane region" description="Helical" evidence="2">
    <location>
        <begin position="324"/>
        <end position="342"/>
    </location>
</feature>
<feature type="transmembrane region" description="Helical" evidence="2">
    <location>
        <begin position="45"/>
        <end position="66"/>
    </location>
</feature>
<evidence type="ECO:0000259" key="4">
    <source>
        <dbReference type="PROSITE" id="PS50887"/>
    </source>
</evidence>
<name>A0ABS2ANI8_9ACTN</name>
<accession>A0ABS2ANI8</accession>
<feature type="transmembrane region" description="Helical" evidence="2">
    <location>
        <begin position="236"/>
        <end position="256"/>
    </location>
</feature>
<comment type="caution">
    <text evidence="5">The sequence shown here is derived from an EMBL/GenBank/DDBJ whole genome shotgun (WGS) entry which is preliminary data.</text>
</comment>
<evidence type="ECO:0000256" key="1">
    <source>
        <dbReference type="SAM" id="MobiDB-lite"/>
    </source>
</evidence>
<feature type="transmembrane region" description="Helical" evidence="2">
    <location>
        <begin position="105"/>
        <end position="125"/>
    </location>
</feature>
<dbReference type="InterPro" id="IPR035919">
    <property type="entry name" value="EAL_sf"/>
</dbReference>
<dbReference type="PROSITE" id="PS50883">
    <property type="entry name" value="EAL"/>
    <property type="match status" value="1"/>
</dbReference>
<organism evidence="5 6">
    <name type="scientific">Paractinoplanes ovalisporus</name>
    <dbReference type="NCBI Taxonomy" id="2810368"/>
    <lineage>
        <taxon>Bacteria</taxon>
        <taxon>Bacillati</taxon>
        <taxon>Actinomycetota</taxon>
        <taxon>Actinomycetes</taxon>
        <taxon>Micromonosporales</taxon>
        <taxon>Micromonosporaceae</taxon>
        <taxon>Paractinoplanes</taxon>
    </lineage>
</organism>
<dbReference type="Gene3D" id="3.30.70.270">
    <property type="match status" value="1"/>
</dbReference>
<dbReference type="Pfam" id="PF00990">
    <property type="entry name" value="GGDEF"/>
    <property type="match status" value="1"/>
</dbReference>
<dbReference type="SMART" id="SM00267">
    <property type="entry name" value="GGDEF"/>
    <property type="match status" value="1"/>
</dbReference>
<dbReference type="Gene3D" id="3.20.20.450">
    <property type="entry name" value="EAL domain"/>
    <property type="match status" value="1"/>
</dbReference>
<feature type="region of interest" description="Disordered" evidence="1">
    <location>
        <begin position="1"/>
        <end position="39"/>
    </location>
</feature>
<dbReference type="Proteomes" id="UP000632138">
    <property type="component" value="Unassembled WGS sequence"/>
</dbReference>
<dbReference type="CDD" id="cd01949">
    <property type="entry name" value="GGDEF"/>
    <property type="match status" value="1"/>
</dbReference>
<keyword evidence="2" id="KW-1133">Transmembrane helix</keyword>
<sequence>MRISCVAVSPAGARTPEHPNGESVNSPTPPPGAADSSGVANSRNVPLRFVLAALALTVTGALWFLTRPGPDAVAYLFMPVGGAAAVSSVVALLRHGRLEGDARRFWRLLLVAIAIFTSGYLWLAVQAFISSPQLPTMSLGTAVPAGIGLVVAMWAVGRVPLGVTSPDARRKQLVDRAIAFVGGGALMWGFGLAPLITDQHGWTVQSVVLIGLTFLLGLGAVVKVSYIRGGPVDRVALRLIAGAAIVAAGVSLLAFYGDEGALLAQSVVMPAAFVLCIIAVHRQWSSDGGSARRANVWLPYLSVIAIDLAMIGLLDGTMSWPDRVVIVAVVALTALIALRQLIAMRDNRRLMNEKRLTEDRLRHEVTHDALTGLANRSLFRERLADAVDAGDATVLLVDLDDFKTVNDSLGHDVGDELLVAVAEALRVASAPDGLTARLGGDEFAVLLTGGGADGETVADRVLAALAQPIGSHQLLTHCSVGIAAATPGIALDQLMRHADIAMYAAKQRGKGNRVRYHEGMEQPVLAHARIGGELRRALDAGEFRVHYQPIIALDEGRVIGVEALVRWQHPTRGLVPPSEFIPAAEATGLIVPLGRFVLREACRQAAAWLAAFGPDAMQKIAPNVSVRQLHDPDFVSDVRAALAETGLPADRLVLELTESAVLRGKQVSRTLHELHEMGVRLALDDFGTGESSLSLLRSFPASIIKLDKSFVDGIELDEPGTPAADARQAVAHAVVQLAGALGLDTVAEGIESQEQADRLLRLGYTLGQGYHLARPMPAVQMTELFAGRLEPVKVGGDPAWA</sequence>
<dbReference type="SUPFAM" id="SSF55073">
    <property type="entry name" value="Nucleotide cyclase"/>
    <property type="match status" value="1"/>
</dbReference>
<evidence type="ECO:0000256" key="2">
    <source>
        <dbReference type="SAM" id="Phobius"/>
    </source>
</evidence>
<keyword evidence="6" id="KW-1185">Reference proteome</keyword>
<dbReference type="InterPro" id="IPR001633">
    <property type="entry name" value="EAL_dom"/>
</dbReference>
<feature type="transmembrane region" description="Helical" evidence="2">
    <location>
        <begin position="262"/>
        <end position="282"/>
    </location>
</feature>
<dbReference type="InterPro" id="IPR043128">
    <property type="entry name" value="Rev_trsase/Diguanyl_cyclase"/>
</dbReference>
<feature type="transmembrane region" description="Helical" evidence="2">
    <location>
        <begin position="294"/>
        <end position="312"/>
    </location>
</feature>
<evidence type="ECO:0000313" key="5">
    <source>
        <dbReference type="EMBL" id="MBM2621346.1"/>
    </source>
</evidence>
<dbReference type="PROSITE" id="PS50887">
    <property type="entry name" value="GGDEF"/>
    <property type="match status" value="1"/>
</dbReference>
<feature type="domain" description="GGDEF" evidence="4">
    <location>
        <begin position="390"/>
        <end position="518"/>
    </location>
</feature>
<evidence type="ECO:0000259" key="3">
    <source>
        <dbReference type="PROSITE" id="PS50883"/>
    </source>
</evidence>
<dbReference type="EMBL" id="JAENHP010000019">
    <property type="protein sequence ID" value="MBM2621346.1"/>
    <property type="molecule type" value="Genomic_DNA"/>
</dbReference>
<dbReference type="InterPro" id="IPR029787">
    <property type="entry name" value="Nucleotide_cyclase"/>
</dbReference>
<keyword evidence="2" id="KW-0472">Membrane</keyword>
<dbReference type="PANTHER" id="PTHR44757">
    <property type="entry name" value="DIGUANYLATE CYCLASE DGCP"/>
    <property type="match status" value="1"/>
</dbReference>
<dbReference type="InterPro" id="IPR052155">
    <property type="entry name" value="Biofilm_reg_signaling"/>
</dbReference>
<reference evidence="5 6" key="1">
    <citation type="submission" date="2021-01" db="EMBL/GenBank/DDBJ databases">
        <title>Actinoplanes sp. nov. LDG1-06 isolated from lichen.</title>
        <authorList>
            <person name="Saeng-In P."/>
            <person name="Phongsopitanun W."/>
            <person name="Kanchanasin P."/>
            <person name="Yuki M."/>
            <person name="Kudo T."/>
            <person name="Ohkuma M."/>
            <person name="Tanasupawat S."/>
        </authorList>
    </citation>
    <scope>NUCLEOTIDE SEQUENCE [LARGE SCALE GENOMIC DNA]</scope>
    <source>
        <strain evidence="5 6">LDG1-06</strain>
    </source>
</reference>
<protein>
    <submittedName>
        <fullName evidence="5">EAL domain-containing protein</fullName>
    </submittedName>
</protein>
<feature type="transmembrane region" description="Helical" evidence="2">
    <location>
        <begin position="137"/>
        <end position="156"/>
    </location>
</feature>
<feature type="domain" description="EAL" evidence="3">
    <location>
        <begin position="527"/>
        <end position="789"/>
    </location>
</feature>
<feature type="transmembrane region" description="Helical" evidence="2">
    <location>
        <begin position="72"/>
        <end position="93"/>
    </location>
</feature>
<feature type="transmembrane region" description="Helical" evidence="2">
    <location>
        <begin position="177"/>
        <end position="196"/>
    </location>
</feature>
<dbReference type="InterPro" id="IPR000160">
    <property type="entry name" value="GGDEF_dom"/>
</dbReference>
<feature type="transmembrane region" description="Helical" evidence="2">
    <location>
        <begin position="202"/>
        <end position="224"/>
    </location>
</feature>
<gene>
    <name evidence="5" type="ORF">JIG36_38175</name>
</gene>
<dbReference type="CDD" id="cd01948">
    <property type="entry name" value="EAL"/>
    <property type="match status" value="1"/>
</dbReference>
<dbReference type="SMART" id="SM00052">
    <property type="entry name" value="EAL"/>
    <property type="match status" value="1"/>
</dbReference>
<dbReference type="Pfam" id="PF00563">
    <property type="entry name" value="EAL"/>
    <property type="match status" value="1"/>
</dbReference>